<dbReference type="AlphaFoldDB" id="A0A895Y974"/>
<dbReference type="InterPro" id="IPR013154">
    <property type="entry name" value="ADH-like_N"/>
</dbReference>
<organism evidence="3 4">
    <name type="scientific">Natronosporangium hydrolyticum</name>
    <dbReference type="NCBI Taxonomy" id="2811111"/>
    <lineage>
        <taxon>Bacteria</taxon>
        <taxon>Bacillati</taxon>
        <taxon>Actinomycetota</taxon>
        <taxon>Actinomycetes</taxon>
        <taxon>Micromonosporales</taxon>
        <taxon>Micromonosporaceae</taxon>
        <taxon>Natronosporangium</taxon>
    </lineage>
</organism>
<keyword evidence="1" id="KW-0560">Oxidoreductase</keyword>
<dbReference type="GO" id="GO:0008270">
    <property type="term" value="F:zinc ion binding"/>
    <property type="evidence" value="ECO:0007669"/>
    <property type="project" value="InterPro"/>
</dbReference>
<dbReference type="InterPro" id="IPR002364">
    <property type="entry name" value="Quin_OxRdtase/zeta-crystal_CS"/>
</dbReference>
<name>A0A895Y974_9ACTN</name>
<evidence type="ECO:0000256" key="1">
    <source>
        <dbReference type="ARBA" id="ARBA00023002"/>
    </source>
</evidence>
<dbReference type="Gene3D" id="3.40.50.720">
    <property type="entry name" value="NAD(P)-binding Rossmann-like Domain"/>
    <property type="match status" value="1"/>
</dbReference>
<dbReference type="InterPro" id="IPR036291">
    <property type="entry name" value="NAD(P)-bd_dom_sf"/>
</dbReference>
<sequence>MRAIALDEYGNRDVLQLQELPDPPVGPDMVRIQARAAGVNPVDHKIRAGYLQGAFPHHTPLIPGWDVAGVVEAIGPAVTNFTVGDEVMAYARKDTVQHGTYAELVTVAETVVAPKPAALSFAEAGGLPLAGLTAWQALAAVDVGPGDVVLVHAAAGGVGHLAVQLARARGAARVLGTASATNHDFLQSLGCEPIEYGDDLPQRVADRVGGDGRVDAALDFVGGPALAQSPTLVRHPSRHVSVVDPSVLEQGGRYVFVRPDGDQLTLLGELAAAGRLRVTVTRELPLAEAAEAHRLQEEGHVRGKLVLTLP</sequence>
<dbReference type="PANTHER" id="PTHR11695:SF294">
    <property type="entry name" value="RETICULON-4-INTERACTING PROTEIN 1, MITOCHONDRIAL"/>
    <property type="match status" value="1"/>
</dbReference>
<dbReference type="SUPFAM" id="SSF51735">
    <property type="entry name" value="NAD(P)-binding Rossmann-fold domains"/>
    <property type="match status" value="1"/>
</dbReference>
<accession>A0A895Y974</accession>
<dbReference type="CDD" id="cd05289">
    <property type="entry name" value="MDR_like_2"/>
    <property type="match status" value="1"/>
</dbReference>
<evidence type="ECO:0000259" key="2">
    <source>
        <dbReference type="SMART" id="SM00829"/>
    </source>
</evidence>
<dbReference type="Pfam" id="PF13602">
    <property type="entry name" value="ADH_zinc_N_2"/>
    <property type="match status" value="1"/>
</dbReference>
<dbReference type="SUPFAM" id="SSF50129">
    <property type="entry name" value="GroES-like"/>
    <property type="match status" value="1"/>
</dbReference>
<dbReference type="Proteomes" id="UP000662857">
    <property type="component" value="Chromosome"/>
</dbReference>
<dbReference type="PROSITE" id="PS01162">
    <property type="entry name" value="QOR_ZETA_CRYSTAL"/>
    <property type="match status" value="1"/>
</dbReference>
<evidence type="ECO:0000313" key="3">
    <source>
        <dbReference type="EMBL" id="QSB12822.1"/>
    </source>
</evidence>
<gene>
    <name evidence="3" type="ORF">JQS43_14130</name>
</gene>
<feature type="domain" description="Enoyl reductase (ER)" evidence="2">
    <location>
        <begin position="10"/>
        <end position="307"/>
    </location>
</feature>
<dbReference type="GO" id="GO:0016491">
    <property type="term" value="F:oxidoreductase activity"/>
    <property type="evidence" value="ECO:0007669"/>
    <property type="project" value="UniProtKB-KW"/>
</dbReference>
<protein>
    <submittedName>
        <fullName evidence="3">NADP-dependent oxidoreductase</fullName>
    </submittedName>
</protein>
<dbReference type="RefSeq" id="WP_239674862.1">
    <property type="nucleotide sequence ID" value="NZ_CP070499.1"/>
</dbReference>
<dbReference type="EMBL" id="CP070499">
    <property type="protein sequence ID" value="QSB12822.1"/>
    <property type="molecule type" value="Genomic_DNA"/>
</dbReference>
<dbReference type="InterPro" id="IPR020843">
    <property type="entry name" value="ER"/>
</dbReference>
<dbReference type="Pfam" id="PF08240">
    <property type="entry name" value="ADH_N"/>
    <property type="match status" value="1"/>
</dbReference>
<dbReference type="SMART" id="SM00829">
    <property type="entry name" value="PKS_ER"/>
    <property type="match status" value="1"/>
</dbReference>
<dbReference type="Gene3D" id="3.90.180.10">
    <property type="entry name" value="Medium-chain alcohol dehydrogenases, catalytic domain"/>
    <property type="match status" value="1"/>
</dbReference>
<dbReference type="InterPro" id="IPR011032">
    <property type="entry name" value="GroES-like_sf"/>
</dbReference>
<reference evidence="3" key="1">
    <citation type="submission" date="2021-02" db="EMBL/GenBank/DDBJ databases">
        <title>Natrosporangium hydrolyticum gen. nov., sp. nov, a haloalkaliphilic actinobacterium from a soda solonchak soil.</title>
        <authorList>
            <person name="Sorokin D.Y."/>
            <person name="Khijniak T.V."/>
            <person name="Zakharycheva A.P."/>
            <person name="Boueva O.V."/>
            <person name="Ariskina E.V."/>
            <person name="Hahnke R.L."/>
            <person name="Bunk B."/>
            <person name="Sproer C."/>
            <person name="Schumann P."/>
            <person name="Evtushenko L.I."/>
            <person name="Kublanov I.V."/>
        </authorList>
    </citation>
    <scope>NUCLEOTIDE SEQUENCE</scope>
    <source>
        <strain evidence="3">DSM 106523</strain>
    </source>
</reference>
<proteinExistence type="predicted"/>
<dbReference type="PANTHER" id="PTHR11695">
    <property type="entry name" value="ALCOHOL DEHYDROGENASE RELATED"/>
    <property type="match status" value="1"/>
</dbReference>
<dbReference type="InterPro" id="IPR050700">
    <property type="entry name" value="YIM1/Zinc_Alcohol_DH_Fams"/>
</dbReference>
<evidence type="ECO:0000313" key="4">
    <source>
        <dbReference type="Proteomes" id="UP000662857"/>
    </source>
</evidence>
<keyword evidence="4" id="KW-1185">Reference proteome</keyword>
<dbReference type="KEGG" id="nhy:JQS43_14130"/>